<protein>
    <submittedName>
        <fullName evidence="1">Uncharacterized protein</fullName>
    </submittedName>
</protein>
<evidence type="ECO:0000313" key="2">
    <source>
        <dbReference type="Proteomes" id="UP000305131"/>
    </source>
</evidence>
<sequence>MAARISNPGRVRRVVTPHPGGWIQIKEERQHRYRIYVIPDSLTHFQCLVVDHERDSGGWLEDEHASFGGALTTALRINRDPQHQAFGAPIITEMGDGGAA</sequence>
<comment type="caution">
    <text evidence="1">The sequence shown here is derived from an EMBL/GenBank/DDBJ whole genome shotgun (WGS) entry which is preliminary data.</text>
</comment>
<proteinExistence type="predicted"/>
<dbReference type="AlphaFoldDB" id="A0A6C1KXL5"/>
<dbReference type="EMBL" id="VAUP01000007">
    <property type="protein sequence ID" value="TLX44483.1"/>
    <property type="molecule type" value="Genomic_DNA"/>
</dbReference>
<gene>
    <name evidence="1" type="ORF">FBQ73_02590</name>
</gene>
<accession>A0A6C1KXL5</accession>
<dbReference type="RefSeq" id="WP_138397970.1">
    <property type="nucleotide sequence ID" value="NZ_JBAFVI010000012.1"/>
</dbReference>
<dbReference type="GeneID" id="95772341"/>
<name>A0A6C1KXL5_XANAU</name>
<reference evidence="1 2" key="1">
    <citation type="submission" date="2019-05" db="EMBL/GenBank/DDBJ databases">
        <authorList>
            <person name="Zhou X."/>
        </authorList>
    </citation>
    <scope>NUCLEOTIDE SEQUENCE [LARGE SCALE GENOMIC DNA]</scope>
    <source>
        <strain evidence="1 2">DSM 432</strain>
    </source>
</reference>
<dbReference type="Proteomes" id="UP000305131">
    <property type="component" value="Unassembled WGS sequence"/>
</dbReference>
<evidence type="ECO:0000313" key="1">
    <source>
        <dbReference type="EMBL" id="TLX44483.1"/>
    </source>
</evidence>
<organism evidence="1 2">
    <name type="scientific">Xanthobacter autotrophicus</name>
    <dbReference type="NCBI Taxonomy" id="280"/>
    <lineage>
        <taxon>Bacteria</taxon>
        <taxon>Pseudomonadati</taxon>
        <taxon>Pseudomonadota</taxon>
        <taxon>Alphaproteobacteria</taxon>
        <taxon>Hyphomicrobiales</taxon>
        <taxon>Xanthobacteraceae</taxon>
        <taxon>Xanthobacter</taxon>
    </lineage>
</organism>